<evidence type="ECO:0000256" key="2">
    <source>
        <dbReference type="SAM" id="MobiDB-lite"/>
    </source>
</evidence>
<keyword evidence="4" id="KW-1185">Reference proteome</keyword>
<dbReference type="AlphaFoldDB" id="A0A7W9SLU4"/>
<accession>A0A7W9SLU4</accession>
<dbReference type="RefSeq" id="WP_184192335.1">
    <property type="nucleotide sequence ID" value="NZ_JACHGW010000001.1"/>
</dbReference>
<dbReference type="EMBL" id="JACHGW010000001">
    <property type="protein sequence ID" value="MBB6048700.1"/>
    <property type="molecule type" value="Genomic_DNA"/>
</dbReference>
<feature type="coiled-coil region" evidence="1">
    <location>
        <begin position="139"/>
        <end position="173"/>
    </location>
</feature>
<reference evidence="3 4" key="1">
    <citation type="submission" date="2020-08" db="EMBL/GenBank/DDBJ databases">
        <title>Genomic Encyclopedia of Type Strains, Phase IV (KMG-IV): sequencing the most valuable type-strain genomes for metagenomic binning, comparative biology and taxonomic classification.</title>
        <authorList>
            <person name="Goeker M."/>
        </authorList>
    </citation>
    <scope>NUCLEOTIDE SEQUENCE [LARGE SCALE GENOMIC DNA]</scope>
    <source>
        <strain evidence="3 4">DSM 23562</strain>
    </source>
</reference>
<feature type="region of interest" description="Disordered" evidence="2">
    <location>
        <begin position="216"/>
        <end position="248"/>
    </location>
</feature>
<evidence type="ECO:0000256" key="1">
    <source>
        <dbReference type="SAM" id="Coils"/>
    </source>
</evidence>
<keyword evidence="1" id="KW-0175">Coiled coil</keyword>
<evidence type="ECO:0000313" key="3">
    <source>
        <dbReference type="EMBL" id="MBB6048700.1"/>
    </source>
</evidence>
<gene>
    <name evidence="3" type="ORF">HNQ39_000462</name>
</gene>
<comment type="caution">
    <text evidence="3">The sequence shown here is derived from an EMBL/GenBank/DDBJ whole genome shotgun (WGS) entry which is preliminary data.</text>
</comment>
<dbReference type="Proteomes" id="UP000520814">
    <property type="component" value="Unassembled WGS sequence"/>
</dbReference>
<name>A0A7W9SLU4_ARMRO</name>
<feature type="compositionally biased region" description="Acidic residues" evidence="2">
    <location>
        <begin position="231"/>
        <end position="240"/>
    </location>
</feature>
<evidence type="ECO:0000313" key="4">
    <source>
        <dbReference type="Proteomes" id="UP000520814"/>
    </source>
</evidence>
<organism evidence="3 4">
    <name type="scientific">Armatimonas rosea</name>
    <dbReference type="NCBI Taxonomy" id="685828"/>
    <lineage>
        <taxon>Bacteria</taxon>
        <taxon>Bacillati</taxon>
        <taxon>Armatimonadota</taxon>
        <taxon>Armatimonadia</taxon>
        <taxon>Armatimonadales</taxon>
        <taxon>Armatimonadaceae</taxon>
        <taxon>Armatimonas</taxon>
    </lineage>
</organism>
<proteinExistence type="predicted"/>
<protein>
    <submittedName>
        <fullName evidence="3">Uncharacterized protein</fullName>
    </submittedName>
</protein>
<sequence length="248" mass="26350">MSLFGRNTPKKDDVLEPVAPPISLAATPVAAPAPPTPVVAVEPPKPLVAPEPPTLSADKTLDFQAIYQFAKVPTAPFTAEQTLAMLEQLPAAMPLEMKRQTVQVTLGAMGTAIGATRVSIVADADQKRTTLNQYADSQGKKTDDTVAAAESEIAELQRKIAEKENEIALAQDKQACIRNLCDSEATRLESVLSFFNEESTTAAPAPAATPLVSLTLEDSDKDDSTFSPFGLEDDEDESSDEAPLRVAA</sequence>